<keyword evidence="3" id="KW-1185">Reference proteome</keyword>
<dbReference type="Proteomes" id="UP000798602">
    <property type="component" value="Unassembled WGS sequence"/>
</dbReference>
<evidence type="ECO:0000313" key="3">
    <source>
        <dbReference type="Proteomes" id="UP000798602"/>
    </source>
</evidence>
<comment type="caution">
    <text evidence="2">The sequence shown here is derived from an EMBL/GenBank/DDBJ whole genome shotgun (WGS) entry which is preliminary data.</text>
</comment>
<reference evidence="3" key="1">
    <citation type="submission" date="2020-01" db="EMBL/GenBank/DDBJ databases">
        <title>Sphingomonas sp. strain CSW-10.</title>
        <authorList>
            <person name="Chen W.-M."/>
        </authorList>
    </citation>
    <scope>NUCLEOTIDE SEQUENCE [LARGE SCALE GENOMIC DNA]</scope>
    <source>
        <strain evidence="3">NST-5</strain>
    </source>
</reference>
<sequence>MKIDLEKDPKIKGGFSVPDDYFLSLERRILEQIDGQKEVPVISFFQKNKAKIFAVAASLTAVALALTVTFQQLANPEITDVTIENYLAEQSNLSQYEIIEQLNDADIYALENELLAIDESSAENYLAESNYIENYLSE</sequence>
<protein>
    <submittedName>
        <fullName evidence="2">Uncharacterized protein</fullName>
    </submittedName>
</protein>
<dbReference type="EMBL" id="JAABLM010000003">
    <property type="protein sequence ID" value="NBL64212.1"/>
    <property type="molecule type" value="Genomic_DNA"/>
</dbReference>
<evidence type="ECO:0000256" key="1">
    <source>
        <dbReference type="SAM" id="Phobius"/>
    </source>
</evidence>
<feature type="transmembrane region" description="Helical" evidence="1">
    <location>
        <begin position="52"/>
        <end position="70"/>
    </location>
</feature>
<keyword evidence="1" id="KW-0472">Membrane</keyword>
<keyword evidence="1" id="KW-1133">Transmembrane helix</keyword>
<name>A0ABW9ZA66_9FLAO</name>
<dbReference type="RefSeq" id="WP_166536039.1">
    <property type="nucleotide sequence ID" value="NZ_JAABLM010000003.1"/>
</dbReference>
<evidence type="ECO:0000313" key="2">
    <source>
        <dbReference type="EMBL" id="NBL64212.1"/>
    </source>
</evidence>
<proteinExistence type="predicted"/>
<keyword evidence="1" id="KW-0812">Transmembrane</keyword>
<accession>A0ABW9ZA66</accession>
<gene>
    <name evidence="2" type="ORF">GV828_03235</name>
</gene>
<organism evidence="2 3">
    <name type="scientific">Flavobacterium ichthyis</name>
    <dbReference type="NCBI Taxonomy" id="2698827"/>
    <lineage>
        <taxon>Bacteria</taxon>
        <taxon>Pseudomonadati</taxon>
        <taxon>Bacteroidota</taxon>
        <taxon>Flavobacteriia</taxon>
        <taxon>Flavobacteriales</taxon>
        <taxon>Flavobacteriaceae</taxon>
        <taxon>Flavobacterium</taxon>
    </lineage>
</organism>